<dbReference type="PIRSF" id="PIRSF006060">
    <property type="entry name" value="AA_transporter"/>
    <property type="match status" value="1"/>
</dbReference>
<dbReference type="InterPro" id="IPR050524">
    <property type="entry name" value="APC_YAT"/>
</dbReference>
<feature type="transmembrane region" description="Helical" evidence="7">
    <location>
        <begin position="424"/>
        <end position="444"/>
    </location>
</feature>
<keyword evidence="5 7" id="KW-1133">Transmembrane helix</keyword>
<name>A0A316U631_9BASI</name>
<evidence type="ECO:0000313" key="10">
    <source>
        <dbReference type="Proteomes" id="UP000245942"/>
    </source>
</evidence>
<proteinExistence type="predicted"/>
<feature type="transmembrane region" description="Helical" evidence="7">
    <location>
        <begin position="166"/>
        <end position="187"/>
    </location>
</feature>
<keyword evidence="10" id="KW-1185">Reference proteome</keyword>
<feature type="transmembrane region" description="Helical" evidence="7">
    <location>
        <begin position="465"/>
        <end position="486"/>
    </location>
</feature>
<organism evidence="9 10">
    <name type="scientific">Pseudomicrostroma glucosiphilum</name>
    <dbReference type="NCBI Taxonomy" id="1684307"/>
    <lineage>
        <taxon>Eukaryota</taxon>
        <taxon>Fungi</taxon>
        <taxon>Dikarya</taxon>
        <taxon>Basidiomycota</taxon>
        <taxon>Ustilaginomycotina</taxon>
        <taxon>Exobasidiomycetes</taxon>
        <taxon>Microstromatales</taxon>
        <taxon>Microstromatales incertae sedis</taxon>
        <taxon>Pseudomicrostroma</taxon>
    </lineage>
</organism>
<dbReference type="EMBL" id="KZ819327">
    <property type="protein sequence ID" value="PWN20672.1"/>
    <property type="molecule type" value="Genomic_DNA"/>
</dbReference>
<dbReference type="Proteomes" id="UP000245942">
    <property type="component" value="Unassembled WGS sequence"/>
</dbReference>
<keyword evidence="3 7" id="KW-0812">Transmembrane</keyword>
<feature type="transmembrane region" description="Helical" evidence="7">
    <location>
        <begin position="56"/>
        <end position="77"/>
    </location>
</feature>
<evidence type="ECO:0000256" key="2">
    <source>
        <dbReference type="ARBA" id="ARBA00022448"/>
    </source>
</evidence>
<evidence type="ECO:0000256" key="4">
    <source>
        <dbReference type="ARBA" id="ARBA00022970"/>
    </source>
</evidence>
<keyword evidence="4" id="KW-0029">Amino-acid transport</keyword>
<dbReference type="RefSeq" id="XP_025347832.1">
    <property type="nucleotide sequence ID" value="XM_025492513.1"/>
</dbReference>
<dbReference type="Pfam" id="PF00324">
    <property type="entry name" value="AA_permease"/>
    <property type="match status" value="1"/>
</dbReference>
<feature type="transmembrane region" description="Helical" evidence="7">
    <location>
        <begin position="391"/>
        <end position="409"/>
    </location>
</feature>
<dbReference type="InterPro" id="IPR004841">
    <property type="entry name" value="AA-permease/SLC12A_dom"/>
</dbReference>
<dbReference type="GeneID" id="37014247"/>
<evidence type="ECO:0000256" key="1">
    <source>
        <dbReference type="ARBA" id="ARBA00004141"/>
    </source>
</evidence>
<dbReference type="GO" id="GO:0016020">
    <property type="term" value="C:membrane"/>
    <property type="evidence" value="ECO:0007669"/>
    <property type="project" value="UniProtKB-SubCell"/>
</dbReference>
<feature type="transmembrane region" description="Helical" evidence="7">
    <location>
        <begin position="492"/>
        <end position="512"/>
    </location>
</feature>
<feature type="domain" description="Amino acid permease/ SLC12A" evidence="8">
    <location>
        <begin position="56"/>
        <end position="521"/>
    </location>
</feature>
<dbReference type="InterPro" id="IPR004840">
    <property type="entry name" value="Amino_acid_permease_CS"/>
</dbReference>
<dbReference type="OrthoDB" id="10062876at2759"/>
<dbReference type="STRING" id="1684307.A0A316U631"/>
<dbReference type="FunFam" id="1.20.1740.10:FF:000001">
    <property type="entry name" value="Amino acid permease"/>
    <property type="match status" value="1"/>
</dbReference>
<evidence type="ECO:0000256" key="7">
    <source>
        <dbReference type="SAM" id="Phobius"/>
    </source>
</evidence>
<comment type="subcellular location">
    <subcellularLocation>
        <location evidence="1">Membrane</location>
        <topology evidence="1">Multi-pass membrane protein</topology>
    </subcellularLocation>
</comment>
<dbReference type="PANTHER" id="PTHR43341">
    <property type="entry name" value="AMINO ACID PERMEASE"/>
    <property type="match status" value="1"/>
</dbReference>
<feature type="transmembrane region" description="Helical" evidence="7">
    <location>
        <begin position="83"/>
        <end position="104"/>
    </location>
</feature>
<sequence length="568" mass="61718">MDEIKDYNGQPVLAVDGGQDKAMVSSASLEKIPKHEVGEGEPKEEELHRTLTEGQVGMIAIGGAIGTGLILGTGSGLVQAGPAGLLIAYIIMGFVCFGTLSAMGELSCYMPHKRGFAGHASQFVEEGFGFAVGVNYLLKYLVVTPAQLNASALIISYWRPDINGGVWITVFGAAIVSLNIVGGVRFFGHVEFWLSFLKIIVLVALIILMVVINTGGTPQGDYIGFTNWGGGLAFQEYIKTGSLGRFLGTWSAFVSALYAYMGSELIGVTVGECKNPRKAIPRAIRSTFLRIAIFYVGLCFLVGLNVPSDSPLLLGSTKSSVKGTASASPFVVAIRIAEIKVLPGFLNACLLIFTFSAANSDLYIASRTLYGLAKSKQAPKIFLTCNKKGTPWVALAFCSLFISIAYINVRSSGAAAFTYLQNSVTIFGSITWLGIQITHQRFLAGLKAQGIDRKDLAYRSPYQPYYGWFCMFVTSLVMIFKGFSAFTPKFNINSFVTNYIGIPIFILLWFGWKIVNKTPFHRASEMDLFTGARELVDVEDELDEESFLSKRLGVVKNMVKRKPEGQAV</sequence>
<gene>
    <name evidence="9" type="ORF">BCV69DRAFT_282892</name>
</gene>
<protein>
    <submittedName>
        <fullName evidence="9">Putative DIP5-glutamate and aspartate permease</fullName>
    </submittedName>
</protein>
<evidence type="ECO:0000256" key="5">
    <source>
        <dbReference type="ARBA" id="ARBA00022989"/>
    </source>
</evidence>
<keyword evidence="6 7" id="KW-0472">Membrane</keyword>
<keyword evidence="2" id="KW-0813">Transport</keyword>
<reference evidence="9 10" key="1">
    <citation type="journal article" date="2018" name="Mol. Biol. Evol.">
        <title>Broad Genomic Sampling Reveals a Smut Pathogenic Ancestry of the Fungal Clade Ustilaginomycotina.</title>
        <authorList>
            <person name="Kijpornyongpan T."/>
            <person name="Mondo S.J."/>
            <person name="Barry K."/>
            <person name="Sandor L."/>
            <person name="Lee J."/>
            <person name="Lipzen A."/>
            <person name="Pangilinan J."/>
            <person name="LaButti K."/>
            <person name="Hainaut M."/>
            <person name="Henrissat B."/>
            <person name="Grigoriev I.V."/>
            <person name="Spatafora J.W."/>
            <person name="Aime M.C."/>
        </authorList>
    </citation>
    <scope>NUCLEOTIDE SEQUENCE [LARGE SCALE GENOMIC DNA]</scope>
    <source>
        <strain evidence="9 10">MCA 4718</strain>
    </source>
</reference>
<accession>A0A316U631</accession>
<evidence type="ECO:0000313" key="9">
    <source>
        <dbReference type="EMBL" id="PWN20672.1"/>
    </source>
</evidence>
<evidence type="ECO:0000256" key="6">
    <source>
        <dbReference type="ARBA" id="ARBA00023136"/>
    </source>
</evidence>
<evidence type="ECO:0000256" key="3">
    <source>
        <dbReference type="ARBA" id="ARBA00022692"/>
    </source>
</evidence>
<dbReference type="PROSITE" id="PS00218">
    <property type="entry name" value="AMINO_ACID_PERMEASE_1"/>
    <property type="match status" value="1"/>
</dbReference>
<dbReference type="AlphaFoldDB" id="A0A316U631"/>
<feature type="transmembrane region" description="Helical" evidence="7">
    <location>
        <begin position="193"/>
        <end position="212"/>
    </location>
</feature>
<feature type="transmembrane region" description="Helical" evidence="7">
    <location>
        <begin position="287"/>
        <end position="306"/>
    </location>
</feature>
<dbReference type="GO" id="GO:0015171">
    <property type="term" value="F:amino acid transmembrane transporter activity"/>
    <property type="evidence" value="ECO:0007669"/>
    <property type="project" value="TreeGrafter"/>
</dbReference>
<dbReference type="Gene3D" id="1.20.1740.10">
    <property type="entry name" value="Amino acid/polyamine transporter I"/>
    <property type="match status" value="1"/>
</dbReference>
<evidence type="ECO:0000259" key="8">
    <source>
        <dbReference type="Pfam" id="PF00324"/>
    </source>
</evidence>
<dbReference type="PANTHER" id="PTHR43341:SF9">
    <property type="entry name" value="DICARBOXYLIC AMINO ACID PERMEASE"/>
    <property type="match status" value="1"/>
</dbReference>